<protein>
    <recommendedName>
        <fullName evidence="4">PilZ domain-containing protein</fullName>
    </recommendedName>
</protein>
<evidence type="ECO:0008006" key="4">
    <source>
        <dbReference type="Google" id="ProtNLM"/>
    </source>
</evidence>
<reference evidence="2 3" key="1">
    <citation type="submission" date="2021-05" db="EMBL/GenBank/DDBJ databases">
        <title>The draft genome of Geobacter pelophilus DSM 12255.</title>
        <authorList>
            <person name="Xu Z."/>
            <person name="Masuda Y."/>
            <person name="Itoh H."/>
            <person name="Senoo K."/>
        </authorList>
    </citation>
    <scope>NUCLEOTIDE SEQUENCE [LARGE SCALE GENOMIC DNA]</scope>
    <source>
        <strain evidence="2 3">DSM 12255</strain>
    </source>
</reference>
<gene>
    <name evidence="2" type="ORF">KI809_08425</name>
</gene>
<dbReference type="EMBL" id="JAHCVJ010000003">
    <property type="protein sequence ID" value="MBT0664325.1"/>
    <property type="molecule type" value="Genomic_DNA"/>
</dbReference>
<organism evidence="2 3">
    <name type="scientific">Geoanaerobacter pelophilus</name>
    <dbReference type="NCBI Taxonomy" id="60036"/>
    <lineage>
        <taxon>Bacteria</taxon>
        <taxon>Pseudomonadati</taxon>
        <taxon>Thermodesulfobacteriota</taxon>
        <taxon>Desulfuromonadia</taxon>
        <taxon>Geobacterales</taxon>
        <taxon>Geobacteraceae</taxon>
        <taxon>Geoanaerobacter</taxon>
    </lineage>
</organism>
<keyword evidence="1" id="KW-0472">Membrane</keyword>
<accession>A0AAW4L467</accession>
<keyword evidence="3" id="KW-1185">Reference proteome</keyword>
<dbReference type="RefSeq" id="WP_214171106.1">
    <property type="nucleotide sequence ID" value="NZ_JAHCVJ010000003.1"/>
</dbReference>
<proteinExistence type="predicted"/>
<feature type="transmembrane region" description="Helical" evidence="1">
    <location>
        <begin position="291"/>
        <end position="312"/>
    </location>
</feature>
<dbReference type="Proteomes" id="UP000811899">
    <property type="component" value="Unassembled WGS sequence"/>
</dbReference>
<dbReference type="Gene3D" id="2.30.110.70">
    <property type="match status" value="1"/>
</dbReference>
<evidence type="ECO:0000313" key="3">
    <source>
        <dbReference type="Proteomes" id="UP000811899"/>
    </source>
</evidence>
<evidence type="ECO:0000256" key="1">
    <source>
        <dbReference type="SAM" id="Phobius"/>
    </source>
</evidence>
<comment type="caution">
    <text evidence="2">The sequence shown here is derived from an EMBL/GenBank/DDBJ whole genome shotgun (WGS) entry which is preliminary data.</text>
</comment>
<keyword evidence="1" id="KW-0812">Transmembrane</keyword>
<dbReference type="AlphaFoldDB" id="A0AAW4L467"/>
<keyword evidence="1" id="KW-1133">Transmembrane helix</keyword>
<sequence length="341" mass="38702">MTEQLLEYEQYFLPQQAIRVALIAESHTLPEQSGTVSALSGDLIKVFLDSQLPIADHRDTAEYLLELRSVHLGSAFRCRALLVSDASELIVQLRLVGNVIFEELREYFRIDTYIPLRYIPMPDRDEKTILRQWMELSDYHAQRANKPASFLYSGGHETPTPRDSNFFTPLEYSTPVAANISGGGLRTNLPEHLQPGCKAILEMYLPGAPSKVVDVIGEVLPSAFVHSEDGGRTFSTPFKFTHINESDRDAIINHIHKVQQRQIRQISEDMPTEYQTAPEIHLSTRAKAKRILIRVLAIAASLVVFTLLFNLYKHRGKSEIGIIFEKGLQLYIDKISSRNRE</sequence>
<name>A0AAW4L467_9BACT</name>
<evidence type="ECO:0000313" key="2">
    <source>
        <dbReference type="EMBL" id="MBT0664325.1"/>
    </source>
</evidence>